<evidence type="ECO:0000313" key="2">
    <source>
        <dbReference type="Proteomes" id="UP001379945"/>
    </source>
</evidence>
<accession>A0ABU9CB00</accession>
<sequence length="134" mass="14902">MAAAWPAPVQAASLYLCKDYSGNQFWSNGHCNRNRAHIERIVSVPDGMPFEDQVSVARRSVAELTRPLPVASPGGIIGIQSGPVPGSERECDALLDRIRTLDSMRHEIRPPLSLDEIAQRKQWAEARRASLRCR</sequence>
<gene>
    <name evidence="1" type="ORF">AACH00_13870</name>
</gene>
<evidence type="ECO:0008006" key="3">
    <source>
        <dbReference type="Google" id="ProtNLM"/>
    </source>
</evidence>
<proteinExistence type="predicted"/>
<dbReference type="RefSeq" id="WP_341399753.1">
    <property type="nucleotide sequence ID" value="NZ_JBBUTI010000009.1"/>
</dbReference>
<evidence type="ECO:0000313" key="1">
    <source>
        <dbReference type="EMBL" id="MEK8047445.1"/>
    </source>
</evidence>
<comment type="caution">
    <text evidence="1">The sequence shown here is derived from an EMBL/GenBank/DDBJ whole genome shotgun (WGS) entry which is preliminary data.</text>
</comment>
<protein>
    <recommendedName>
        <fullName evidence="3">DUF4124 domain-containing protein</fullName>
    </recommendedName>
</protein>
<organism evidence="1 2">
    <name type="scientific">Ideonella margarita</name>
    <dbReference type="NCBI Taxonomy" id="2984191"/>
    <lineage>
        <taxon>Bacteria</taxon>
        <taxon>Pseudomonadati</taxon>
        <taxon>Pseudomonadota</taxon>
        <taxon>Betaproteobacteria</taxon>
        <taxon>Burkholderiales</taxon>
        <taxon>Sphaerotilaceae</taxon>
        <taxon>Ideonella</taxon>
    </lineage>
</organism>
<reference evidence="1 2" key="1">
    <citation type="submission" date="2024-04" db="EMBL/GenBank/DDBJ databases">
        <title>Novel species of the genus Ideonella isolated from streams.</title>
        <authorList>
            <person name="Lu H."/>
        </authorList>
    </citation>
    <scope>NUCLEOTIDE SEQUENCE [LARGE SCALE GENOMIC DNA]</scope>
    <source>
        <strain evidence="1 2">LYT19W</strain>
    </source>
</reference>
<dbReference type="EMBL" id="JBBUTI010000009">
    <property type="protein sequence ID" value="MEK8047445.1"/>
    <property type="molecule type" value="Genomic_DNA"/>
</dbReference>
<dbReference type="Proteomes" id="UP001379945">
    <property type="component" value="Unassembled WGS sequence"/>
</dbReference>
<name>A0ABU9CB00_9BURK</name>
<keyword evidence="2" id="KW-1185">Reference proteome</keyword>